<dbReference type="GO" id="GO:0003681">
    <property type="term" value="F:bent DNA binding"/>
    <property type="evidence" value="ECO:0007669"/>
    <property type="project" value="TreeGrafter"/>
</dbReference>
<dbReference type="GO" id="GO:0042796">
    <property type="term" value="P:snRNA transcription by RNA polymerase III"/>
    <property type="evidence" value="ECO:0007669"/>
    <property type="project" value="TreeGrafter"/>
</dbReference>
<evidence type="ECO:0000256" key="6">
    <source>
        <dbReference type="ARBA" id="ARBA00023163"/>
    </source>
</evidence>
<dbReference type="STRING" id="34506.A0A090LAF6"/>
<accession>A0A090LAF6</accession>
<dbReference type="RefSeq" id="XP_024504324.1">
    <property type="nucleotide sequence ID" value="XM_024650558.1"/>
</dbReference>
<gene>
    <name evidence="11 13 14" type="ORF">SRAE_1000337600</name>
</gene>
<dbReference type="GO" id="GO:0042795">
    <property type="term" value="P:snRNA transcription by RNA polymerase II"/>
    <property type="evidence" value="ECO:0007669"/>
    <property type="project" value="TreeGrafter"/>
</dbReference>
<keyword evidence="12" id="KW-1185">Reference proteome</keyword>
<dbReference type="GO" id="GO:0001006">
    <property type="term" value="F:RNA polymerase III type 3 promoter sequence-specific DNA binding"/>
    <property type="evidence" value="ECO:0007669"/>
    <property type="project" value="TreeGrafter"/>
</dbReference>
<comment type="subunit">
    <text evidence="9">Part of the SNAPc complex composed of 5 subunits: SNAPC1, SNAPC2, SNAPC3, SNAPC4 and SNAPC5. SNAPC3 interacts with SNAPC1.</text>
</comment>
<evidence type="ECO:0000256" key="5">
    <source>
        <dbReference type="ARBA" id="ARBA00023125"/>
    </source>
</evidence>
<reference evidence="11 12" key="1">
    <citation type="submission" date="2014-09" db="EMBL/GenBank/DDBJ databases">
        <authorList>
            <person name="Martin A.A."/>
        </authorList>
    </citation>
    <scope>NUCLEOTIDE SEQUENCE</scope>
    <source>
        <strain evidence="12">ED321</strain>
        <strain evidence="11">ED321 Heterogonic</strain>
    </source>
</reference>
<sequence>MSFDSFIGSKRLAKFSPVLNLNDFRYNAIYAKNLIKLSLPCIEEETLCNTHLVNKNINQKNCSNEDINMKDVDCDETQSSSGSNNITEDRCQSSLGCEEKLDFEDKFRNAAKKLIGMTCKKAPPGEIETKYKERLTKLEEEKPNELLSYNKPTIDEVSMTKYKNGFLNLISDLNGSIPAAITATNNVIFHGSECVKKAPVYSNVQLFGGVYKYKEKHSYIVSNKKMKEFRKNRNFKTTYIGKTKYFNFEEYAYDTRTNHLIDEIPDELRLTIRLYMPKVPRDIRLPYNFNAGYPVIDKVFFFCGNNTLKQLKDKMLCYWDLVCLKKEEEGEPNYTDFMMYKVPSSFIFIHDTFYIDNSRKDLTDISKEYKEFLDKRSKLYGNSKIGDMESTKLNDLNLRLGMAYVYVHMGGRCEHMFSISDVRMISYNDYHDLKTYPIKVNQPLRKKKCHVCSSEGPRYIIVECNLMPKCPKLMCEKCYKTFNYSFSIRNTDAIVYPFVDRSLIT</sequence>
<dbReference type="GeneID" id="36377488"/>
<evidence type="ECO:0000313" key="14">
    <source>
        <dbReference type="WormBase" id="SRAE_1000337600"/>
    </source>
</evidence>
<evidence type="ECO:0000256" key="7">
    <source>
        <dbReference type="ARBA" id="ARBA00023242"/>
    </source>
</evidence>
<keyword evidence="5" id="KW-0238">DNA-binding</keyword>
<evidence type="ECO:0000313" key="12">
    <source>
        <dbReference type="Proteomes" id="UP000035682"/>
    </source>
</evidence>
<dbReference type="GO" id="GO:0019185">
    <property type="term" value="C:snRNA-activating protein complex"/>
    <property type="evidence" value="ECO:0007669"/>
    <property type="project" value="TreeGrafter"/>
</dbReference>
<keyword evidence="7" id="KW-0539">Nucleus</keyword>
<dbReference type="WBParaSite" id="SRAE_1000337600.1">
    <property type="protein sequence ID" value="SRAE_1000337600.1"/>
    <property type="gene ID" value="WBGene00259993"/>
</dbReference>
<dbReference type="GO" id="GO:0005634">
    <property type="term" value="C:nucleus"/>
    <property type="evidence" value="ECO:0007669"/>
    <property type="project" value="UniProtKB-SubCell"/>
</dbReference>
<dbReference type="PANTHER" id="PTHR13421">
    <property type="entry name" value="SNRNA-ACTIVATING PROTEIN COMPLEX SUBUNIT 3"/>
    <property type="match status" value="1"/>
</dbReference>
<dbReference type="WormBase" id="SRAE_1000337600">
    <property type="protein sequence ID" value="SRP11920"/>
    <property type="gene ID" value="WBGene00259993"/>
</dbReference>
<evidence type="ECO:0000256" key="9">
    <source>
        <dbReference type="ARBA" id="ARBA00025958"/>
    </source>
</evidence>
<organism evidence="11">
    <name type="scientific">Strongyloides ratti</name>
    <name type="common">Parasitic roundworm</name>
    <dbReference type="NCBI Taxonomy" id="34506"/>
    <lineage>
        <taxon>Eukaryota</taxon>
        <taxon>Metazoa</taxon>
        <taxon>Ecdysozoa</taxon>
        <taxon>Nematoda</taxon>
        <taxon>Chromadorea</taxon>
        <taxon>Rhabditida</taxon>
        <taxon>Tylenchina</taxon>
        <taxon>Panagrolaimomorpha</taxon>
        <taxon>Strongyloidoidea</taxon>
        <taxon>Strongyloididae</taxon>
        <taxon>Strongyloides</taxon>
    </lineage>
</organism>
<comment type="function">
    <text evidence="8">Part of the SNAPc complex required for the transcription of both RNA polymerase II and III small-nuclear RNA genes. Binds to the proximal sequence element (PSE), a non-TATA-box basal promoter element common to these 2 types of genes. Recruits TBP and BRF2 to the U6 snRNA TATA box.</text>
</comment>
<dbReference type="InterPro" id="IPR022042">
    <property type="entry name" value="snRNA-activating_su3"/>
</dbReference>
<name>A0A090LAF6_STRRB</name>
<evidence type="ECO:0000313" key="11">
    <source>
        <dbReference type="EMBL" id="CEF65123.1"/>
    </source>
</evidence>
<evidence type="ECO:0000313" key="13">
    <source>
        <dbReference type="WBParaSite" id="SRAE_1000337600.1"/>
    </source>
</evidence>
<dbReference type="GO" id="GO:0001046">
    <property type="term" value="F:core promoter sequence-specific DNA binding"/>
    <property type="evidence" value="ECO:0007669"/>
    <property type="project" value="TreeGrafter"/>
</dbReference>
<comment type="subcellular location">
    <subcellularLocation>
        <location evidence="1">Nucleus</location>
    </subcellularLocation>
</comment>
<comment type="similarity">
    <text evidence="2">Belongs to the SNAPC3/SRD2 family.</text>
</comment>
<proteinExistence type="inferred from homology"/>
<dbReference type="CTD" id="36377488"/>
<dbReference type="EMBL" id="LN609528">
    <property type="protein sequence ID" value="CEF65123.1"/>
    <property type="molecule type" value="Genomic_DNA"/>
</dbReference>
<evidence type="ECO:0000256" key="4">
    <source>
        <dbReference type="ARBA" id="ARBA00023015"/>
    </source>
</evidence>
<dbReference type="AlphaFoldDB" id="A0A090LAF6"/>
<evidence type="ECO:0000256" key="8">
    <source>
        <dbReference type="ARBA" id="ARBA00025193"/>
    </source>
</evidence>
<evidence type="ECO:0000256" key="3">
    <source>
        <dbReference type="ARBA" id="ARBA00013634"/>
    </source>
</evidence>
<dbReference type="Pfam" id="PF12251">
    <property type="entry name" value="SNAPC3"/>
    <property type="match status" value="1"/>
</dbReference>
<keyword evidence="6" id="KW-0804">Transcription</keyword>
<keyword evidence="4" id="KW-0805">Transcription regulation</keyword>
<dbReference type="Proteomes" id="UP000035682">
    <property type="component" value="Unplaced"/>
</dbReference>
<reference evidence="13" key="2">
    <citation type="submission" date="2020-12" db="UniProtKB">
        <authorList>
            <consortium name="WormBaseParasite"/>
        </authorList>
    </citation>
    <scope>IDENTIFICATION</scope>
</reference>
<dbReference type="PANTHER" id="PTHR13421:SF16">
    <property type="entry name" value="SNRNA-ACTIVATING PROTEIN COMPLEX SUBUNIT 3"/>
    <property type="match status" value="1"/>
</dbReference>
<evidence type="ECO:0000256" key="1">
    <source>
        <dbReference type="ARBA" id="ARBA00004123"/>
    </source>
</evidence>
<evidence type="ECO:0000256" key="10">
    <source>
        <dbReference type="ARBA" id="ARBA00029606"/>
    </source>
</evidence>
<protein>
    <recommendedName>
        <fullName evidence="3">snRNA-activating protein complex subunit 3</fullName>
    </recommendedName>
    <alternativeName>
        <fullName evidence="10">Small nuclear RNA-activating complex polypeptide 3</fullName>
    </alternativeName>
</protein>
<dbReference type="GO" id="GO:0000978">
    <property type="term" value="F:RNA polymerase II cis-regulatory region sequence-specific DNA binding"/>
    <property type="evidence" value="ECO:0007669"/>
    <property type="project" value="TreeGrafter"/>
</dbReference>
<evidence type="ECO:0000256" key="2">
    <source>
        <dbReference type="ARBA" id="ARBA00010410"/>
    </source>
</evidence>
<dbReference type="OrthoDB" id="9972728at2759"/>